<dbReference type="Proteomes" id="UP000598426">
    <property type="component" value="Unassembled WGS sequence"/>
</dbReference>
<comment type="caution">
    <text evidence="2">The sequence shown here is derived from an EMBL/GenBank/DDBJ whole genome shotgun (WGS) entry which is preliminary data.</text>
</comment>
<dbReference type="Gene3D" id="3.30.9.10">
    <property type="entry name" value="D-Amino Acid Oxidase, subunit A, domain 2"/>
    <property type="match status" value="1"/>
</dbReference>
<dbReference type="InterPro" id="IPR002938">
    <property type="entry name" value="FAD-bd"/>
</dbReference>
<dbReference type="EMBL" id="JACXZS010000014">
    <property type="protein sequence ID" value="MBD3943613.1"/>
    <property type="molecule type" value="Genomic_DNA"/>
</dbReference>
<keyword evidence="2" id="KW-0503">Monooxygenase</keyword>
<dbReference type="InterPro" id="IPR036188">
    <property type="entry name" value="FAD/NAD-bd_sf"/>
</dbReference>
<evidence type="ECO:0000259" key="1">
    <source>
        <dbReference type="Pfam" id="PF01494"/>
    </source>
</evidence>
<dbReference type="PANTHER" id="PTHR46865">
    <property type="entry name" value="OXIDOREDUCTASE-RELATED"/>
    <property type="match status" value="1"/>
</dbReference>
<protein>
    <submittedName>
        <fullName evidence="2">FAD-dependent monooxygenase</fullName>
    </submittedName>
</protein>
<organism evidence="2 3">
    <name type="scientific">Microbacterium helvum</name>
    <dbReference type="NCBI Taxonomy" id="2773713"/>
    <lineage>
        <taxon>Bacteria</taxon>
        <taxon>Bacillati</taxon>
        <taxon>Actinomycetota</taxon>
        <taxon>Actinomycetes</taxon>
        <taxon>Micrococcales</taxon>
        <taxon>Microbacteriaceae</taxon>
        <taxon>Microbacterium</taxon>
    </lineage>
</organism>
<dbReference type="PRINTS" id="PR00420">
    <property type="entry name" value="RNGMNOXGNASE"/>
</dbReference>
<evidence type="ECO:0000313" key="2">
    <source>
        <dbReference type="EMBL" id="MBD3943613.1"/>
    </source>
</evidence>
<keyword evidence="2" id="KW-0560">Oxidoreductase</keyword>
<dbReference type="PANTHER" id="PTHR46865:SF2">
    <property type="entry name" value="MONOOXYGENASE"/>
    <property type="match status" value="1"/>
</dbReference>
<gene>
    <name evidence="2" type="ORF">IF188_18125</name>
</gene>
<dbReference type="Pfam" id="PF01494">
    <property type="entry name" value="FAD_binding_3"/>
    <property type="match status" value="1"/>
</dbReference>
<accession>A0ABR8NSR1</accession>
<dbReference type="Gene3D" id="3.50.50.60">
    <property type="entry name" value="FAD/NAD(P)-binding domain"/>
    <property type="match status" value="1"/>
</dbReference>
<proteinExistence type="predicted"/>
<feature type="domain" description="FAD-binding" evidence="1">
    <location>
        <begin position="4"/>
        <end position="317"/>
    </location>
</feature>
<evidence type="ECO:0000313" key="3">
    <source>
        <dbReference type="Proteomes" id="UP000598426"/>
    </source>
</evidence>
<dbReference type="InterPro" id="IPR051704">
    <property type="entry name" value="FAD_aromatic-hydroxylase"/>
</dbReference>
<reference evidence="2 3" key="1">
    <citation type="submission" date="2020-09" db="EMBL/GenBank/DDBJ databases">
        <title>Isolation and identification of active actinomycetes.</title>
        <authorList>
            <person name="Li X."/>
        </authorList>
    </citation>
    <scope>NUCLEOTIDE SEQUENCE [LARGE SCALE GENOMIC DNA]</scope>
    <source>
        <strain evidence="2 3">NEAU-LLC</strain>
    </source>
</reference>
<sequence>MRSSILIVGASIAGLTAAHWLARSGFTVTIAERSPGMRSGGNGVDLRGRAAEVIAGMGLAEQVRAAATDVIGMRFVDASDRVTAQVDTRMAGAVEIMRGDLVRLLASATAGVEVRFARGVTALTQEADSVTVTFDGGASERYDLVIGADGVHSAVRRLAFGPDERSTRFRGHYFAFADAGPDLGEPRWMTAFNQPGRMVGIYRAGRQAESKAYFVFRSAPLRYDRRDIAEQARIVRAAFAADADRRTWRVRELLDAAAADPFLYFDAVSQVRLTRWSTGRVVLIGDAAYCASPASGAGAELAVAGAHRLATELAAADGDHRAAFARYQATLEPFVRRRQRIGANLRMMVPRTEAGRRLRDGFTRLPFLTSLERRYDAA</sequence>
<dbReference type="RefSeq" id="WP_191173213.1">
    <property type="nucleotide sequence ID" value="NZ_JACXZS010000014.1"/>
</dbReference>
<keyword evidence="3" id="KW-1185">Reference proteome</keyword>
<name>A0ABR8NSR1_9MICO</name>
<dbReference type="SUPFAM" id="SSF51905">
    <property type="entry name" value="FAD/NAD(P)-binding domain"/>
    <property type="match status" value="1"/>
</dbReference>
<dbReference type="GO" id="GO:0004497">
    <property type="term" value="F:monooxygenase activity"/>
    <property type="evidence" value="ECO:0007669"/>
    <property type="project" value="UniProtKB-KW"/>
</dbReference>